<evidence type="ECO:0000256" key="6">
    <source>
        <dbReference type="ARBA" id="ARBA00023136"/>
    </source>
</evidence>
<dbReference type="InterPro" id="IPR004681">
    <property type="entry name" value="TRAP_DctM"/>
</dbReference>
<dbReference type="RefSeq" id="WP_138844378.1">
    <property type="nucleotide sequence ID" value="NZ_VCPD01000006.1"/>
</dbReference>
<reference evidence="9 10" key="1">
    <citation type="submission" date="2019-05" db="EMBL/GenBank/DDBJ databases">
        <title>Ruegeria sp. nov., isolated from tidal flat.</title>
        <authorList>
            <person name="Kim W."/>
        </authorList>
    </citation>
    <scope>NUCLEOTIDE SEQUENCE [LARGE SCALE GENOMIC DNA]</scope>
    <source>
        <strain evidence="9 10">CAU 1488</strain>
    </source>
</reference>
<comment type="subcellular location">
    <subcellularLocation>
        <location evidence="1 7">Cell inner membrane</location>
        <topology evidence="1 7">Multi-pass membrane protein</topology>
    </subcellularLocation>
</comment>
<evidence type="ECO:0000259" key="8">
    <source>
        <dbReference type="Pfam" id="PF06808"/>
    </source>
</evidence>
<comment type="caution">
    <text evidence="9">The sequence shown here is derived from an EMBL/GenBank/DDBJ whole genome shotgun (WGS) entry which is preliminary data.</text>
</comment>
<evidence type="ECO:0000256" key="5">
    <source>
        <dbReference type="ARBA" id="ARBA00022989"/>
    </source>
</evidence>
<comment type="similarity">
    <text evidence="7">Belongs to the TRAP transporter large permease family.</text>
</comment>
<protein>
    <recommendedName>
        <fullName evidence="7">TRAP transporter large permease protein</fullName>
    </recommendedName>
</protein>
<dbReference type="Pfam" id="PF06808">
    <property type="entry name" value="DctM"/>
    <property type="match status" value="1"/>
</dbReference>
<evidence type="ECO:0000313" key="10">
    <source>
        <dbReference type="Proteomes" id="UP001193035"/>
    </source>
</evidence>
<dbReference type="PIRSF" id="PIRSF006066">
    <property type="entry name" value="HI0050"/>
    <property type="match status" value="1"/>
</dbReference>
<evidence type="ECO:0000256" key="1">
    <source>
        <dbReference type="ARBA" id="ARBA00004429"/>
    </source>
</evidence>
<dbReference type="InterPro" id="IPR010656">
    <property type="entry name" value="DctM"/>
</dbReference>
<name>A0ABY2WUJ4_9RHOB</name>
<evidence type="ECO:0000256" key="3">
    <source>
        <dbReference type="ARBA" id="ARBA00022519"/>
    </source>
</evidence>
<feature type="transmembrane region" description="Helical" evidence="7">
    <location>
        <begin position="406"/>
        <end position="430"/>
    </location>
</feature>
<feature type="transmembrane region" description="Helical" evidence="7">
    <location>
        <begin position="60"/>
        <end position="78"/>
    </location>
</feature>
<feature type="transmembrane region" description="Helical" evidence="7">
    <location>
        <begin position="176"/>
        <end position="199"/>
    </location>
</feature>
<feature type="transmembrane region" description="Helical" evidence="7">
    <location>
        <begin position="312"/>
        <end position="334"/>
    </location>
</feature>
<evidence type="ECO:0000256" key="7">
    <source>
        <dbReference type="RuleBase" id="RU369079"/>
    </source>
</evidence>
<keyword evidence="3 7" id="KW-0997">Cell inner membrane</keyword>
<feature type="transmembrane region" description="Helical" evidence="7">
    <location>
        <begin position="340"/>
        <end position="360"/>
    </location>
</feature>
<keyword evidence="2" id="KW-1003">Cell membrane</keyword>
<keyword evidence="4 7" id="KW-0812">Transmembrane</keyword>
<evidence type="ECO:0000256" key="2">
    <source>
        <dbReference type="ARBA" id="ARBA00022475"/>
    </source>
</evidence>
<feature type="transmembrane region" description="Helical" evidence="7">
    <location>
        <begin position="279"/>
        <end position="300"/>
    </location>
</feature>
<accession>A0ABY2WUJ4</accession>
<proteinExistence type="inferred from homology"/>
<keyword evidence="5 7" id="KW-1133">Transmembrane helix</keyword>
<feature type="transmembrane region" description="Helical" evidence="7">
    <location>
        <begin position="99"/>
        <end position="124"/>
    </location>
</feature>
<dbReference type="PANTHER" id="PTHR33362:SF5">
    <property type="entry name" value="C4-DICARBOXYLATE TRAP TRANSPORTER LARGE PERMEASE PROTEIN DCTM"/>
    <property type="match status" value="1"/>
</dbReference>
<sequence>MTDAMIGSLGILALLVLIAANMHIGIALILVSYVGLIALVGSHAAWGMLEVVPYTFISNWTLSSVPMFVFMGYICFSADLTRGLFDASRLWLARLPGGLAIASVFGCSGFAAVTGSSVACAAAMGKVAVPEMLRNGYDARLASGTVAAAGTIGALIPPSILLIVFGVIAQVSINDLFLGGIGAGIATAVTYVAVILIRVKLNPALAPSVSEHVTWAQKFIALKGALPVILLIVGVLGGLFGGLFTATQAGAVGALLSMGVAAVHGRLTLPVLKRSVVDTLTTCGSLFIVTIGASMLTRFLTLSGVGYMISDAVDWLGASPVLLLIVIAMVYLVLGMFLEPIGAMLITLPIFLPLVANAGIEAIWFGVFVAKLLEVGMITPPIGMNVFVLSSTVGKSVPTDTVFRGVFWFFMADIILLGLLIWFPAIITFIPSLM</sequence>
<comment type="function">
    <text evidence="7">Part of the tripartite ATP-independent periplasmic (TRAP) transport system.</text>
</comment>
<feature type="transmembrane region" description="Helical" evidence="7">
    <location>
        <begin position="219"/>
        <end position="242"/>
    </location>
</feature>
<dbReference type="Proteomes" id="UP001193035">
    <property type="component" value="Unassembled WGS sequence"/>
</dbReference>
<feature type="transmembrane region" description="Helical" evidence="7">
    <location>
        <begin position="12"/>
        <end position="40"/>
    </location>
</feature>
<dbReference type="PANTHER" id="PTHR33362">
    <property type="entry name" value="SIALIC ACID TRAP TRANSPORTER PERMEASE PROTEIN SIAT-RELATED"/>
    <property type="match status" value="1"/>
</dbReference>
<keyword evidence="10" id="KW-1185">Reference proteome</keyword>
<comment type="subunit">
    <text evidence="7">The complex comprises the extracytoplasmic solute receptor protein and the two transmembrane proteins.</text>
</comment>
<evidence type="ECO:0000256" key="4">
    <source>
        <dbReference type="ARBA" id="ARBA00022692"/>
    </source>
</evidence>
<feature type="transmembrane region" description="Helical" evidence="7">
    <location>
        <begin position="249"/>
        <end position="267"/>
    </location>
</feature>
<evidence type="ECO:0000313" key="9">
    <source>
        <dbReference type="EMBL" id="TMV05692.1"/>
    </source>
</evidence>
<keyword evidence="7" id="KW-0813">Transport</keyword>
<feature type="transmembrane region" description="Helical" evidence="7">
    <location>
        <begin position="372"/>
        <end position="394"/>
    </location>
</feature>
<keyword evidence="6 7" id="KW-0472">Membrane</keyword>
<dbReference type="NCBIfam" id="TIGR00786">
    <property type="entry name" value="dctM"/>
    <property type="match status" value="1"/>
</dbReference>
<gene>
    <name evidence="9" type="ORF">FGK63_16770</name>
</gene>
<feature type="transmembrane region" description="Helical" evidence="7">
    <location>
        <begin position="144"/>
        <end position="169"/>
    </location>
</feature>
<feature type="domain" description="TRAP C4-dicarboxylate transport system permease DctM subunit" evidence="8">
    <location>
        <begin position="12"/>
        <end position="426"/>
    </location>
</feature>
<dbReference type="EMBL" id="VCPD01000006">
    <property type="protein sequence ID" value="TMV05692.1"/>
    <property type="molecule type" value="Genomic_DNA"/>
</dbReference>
<organism evidence="9 10">
    <name type="scientific">Ruegeria sediminis</name>
    <dbReference type="NCBI Taxonomy" id="2583820"/>
    <lineage>
        <taxon>Bacteria</taxon>
        <taxon>Pseudomonadati</taxon>
        <taxon>Pseudomonadota</taxon>
        <taxon>Alphaproteobacteria</taxon>
        <taxon>Rhodobacterales</taxon>
        <taxon>Roseobacteraceae</taxon>
        <taxon>Ruegeria</taxon>
    </lineage>
</organism>